<accession>A0AAQ3SJ09</accession>
<protein>
    <submittedName>
        <fullName evidence="3">Uncharacterized protein</fullName>
    </submittedName>
</protein>
<keyword evidence="2" id="KW-0472">Membrane</keyword>
<feature type="transmembrane region" description="Helical" evidence="2">
    <location>
        <begin position="131"/>
        <end position="160"/>
    </location>
</feature>
<dbReference type="EMBL" id="CP144746">
    <property type="protein sequence ID" value="WVZ55306.1"/>
    <property type="molecule type" value="Genomic_DNA"/>
</dbReference>
<dbReference type="Proteomes" id="UP001341281">
    <property type="component" value="Chromosome 02"/>
</dbReference>
<gene>
    <name evidence="3" type="ORF">U9M48_005981</name>
</gene>
<keyword evidence="2" id="KW-1133">Transmembrane helix</keyword>
<name>A0AAQ3SJ09_PASNO</name>
<reference evidence="3 4" key="1">
    <citation type="submission" date="2024-02" db="EMBL/GenBank/DDBJ databases">
        <title>High-quality chromosome-scale genome assembly of Pensacola bahiagrass (Paspalum notatum Flugge var. saurae).</title>
        <authorList>
            <person name="Vega J.M."/>
            <person name="Podio M."/>
            <person name="Orjuela J."/>
            <person name="Siena L.A."/>
            <person name="Pessino S.C."/>
            <person name="Combes M.C."/>
            <person name="Mariac C."/>
            <person name="Albertini E."/>
            <person name="Pupilli F."/>
            <person name="Ortiz J.P.A."/>
            <person name="Leblanc O."/>
        </authorList>
    </citation>
    <scope>NUCLEOTIDE SEQUENCE [LARGE SCALE GENOMIC DNA]</scope>
    <source>
        <strain evidence="3">R1</strain>
        <tissue evidence="3">Leaf</tissue>
    </source>
</reference>
<evidence type="ECO:0000256" key="2">
    <source>
        <dbReference type="SAM" id="Phobius"/>
    </source>
</evidence>
<feature type="non-terminal residue" evidence="3">
    <location>
        <position position="165"/>
    </location>
</feature>
<proteinExistence type="predicted"/>
<feature type="region of interest" description="Disordered" evidence="1">
    <location>
        <begin position="103"/>
        <end position="126"/>
    </location>
</feature>
<organism evidence="3 4">
    <name type="scientific">Paspalum notatum var. saurae</name>
    <dbReference type="NCBI Taxonomy" id="547442"/>
    <lineage>
        <taxon>Eukaryota</taxon>
        <taxon>Viridiplantae</taxon>
        <taxon>Streptophyta</taxon>
        <taxon>Embryophyta</taxon>
        <taxon>Tracheophyta</taxon>
        <taxon>Spermatophyta</taxon>
        <taxon>Magnoliopsida</taxon>
        <taxon>Liliopsida</taxon>
        <taxon>Poales</taxon>
        <taxon>Poaceae</taxon>
        <taxon>PACMAD clade</taxon>
        <taxon>Panicoideae</taxon>
        <taxon>Andropogonodae</taxon>
        <taxon>Paspaleae</taxon>
        <taxon>Paspalinae</taxon>
        <taxon>Paspalum</taxon>
    </lineage>
</organism>
<evidence type="ECO:0000313" key="4">
    <source>
        <dbReference type="Proteomes" id="UP001341281"/>
    </source>
</evidence>
<evidence type="ECO:0000313" key="3">
    <source>
        <dbReference type="EMBL" id="WVZ55306.1"/>
    </source>
</evidence>
<keyword evidence="2" id="KW-0812">Transmembrane</keyword>
<sequence>RTRQADPVPPLSAASALLHSPPPLAMATIPAHLTATLPFLQTLRPCPRRLPPNAFAASVAPHRTAGVALRGCRHCNPSARSFHGFDNAISLWTEHKGQSLFASASGRDSPITGAKRTSSGDSSSSPDGPPILTILAGLIVFLLVLWVMGSVITWIVGLAFGGAKS</sequence>
<keyword evidence="4" id="KW-1185">Reference proteome</keyword>
<evidence type="ECO:0000256" key="1">
    <source>
        <dbReference type="SAM" id="MobiDB-lite"/>
    </source>
</evidence>
<dbReference type="AlphaFoldDB" id="A0AAQ3SJ09"/>